<dbReference type="InterPro" id="IPR032675">
    <property type="entry name" value="LRR_dom_sf"/>
</dbReference>
<dbReference type="EMBL" id="CM010724">
    <property type="protein sequence ID" value="RZC80998.1"/>
    <property type="molecule type" value="Genomic_DNA"/>
</dbReference>
<dbReference type="Pfam" id="PF25019">
    <property type="entry name" value="LRR_R13L1-DRL21"/>
    <property type="match status" value="1"/>
</dbReference>
<dbReference type="InterPro" id="IPR056789">
    <property type="entry name" value="LRR_R13L1-DRL21"/>
</dbReference>
<keyword evidence="4" id="KW-1185">Reference proteome</keyword>
<evidence type="ECO:0000313" key="3">
    <source>
        <dbReference type="EMBL" id="RZC80998.1"/>
    </source>
</evidence>
<keyword evidence="1" id="KW-0433">Leucine-rich repeat</keyword>
<feature type="domain" description="R13L1/DRL21-like LRR repeat region" evidence="2">
    <location>
        <begin position="181"/>
        <end position="249"/>
    </location>
</feature>
<dbReference type="Gramene" id="RZC80998">
    <property type="protein sequence ID" value="RZC80998"/>
    <property type="gene ID" value="C5167_043572"/>
</dbReference>
<protein>
    <recommendedName>
        <fullName evidence="2">R13L1/DRL21-like LRR repeat region domain-containing protein</fullName>
    </recommendedName>
</protein>
<reference evidence="3 4" key="1">
    <citation type="journal article" date="2018" name="Science">
        <title>The opium poppy genome and morphinan production.</title>
        <authorList>
            <person name="Guo L."/>
            <person name="Winzer T."/>
            <person name="Yang X."/>
            <person name="Li Y."/>
            <person name="Ning Z."/>
            <person name="He Z."/>
            <person name="Teodor R."/>
            <person name="Lu Y."/>
            <person name="Bowser T.A."/>
            <person name="Graham I.A."/>
            <person name="Ye K."/>
        </authorList>
    </citation>
    <scope>NUCLEOTIDE SEQUENCE [LARGE SCALE GENOMIC DNA]</scope>
    <source>
        <strain evidence="4">cv. HN1</strain>
        <tissue evidence="3">Leaves</tissue>
    </source>
</reference>
<evidence type="ECO:0000256" key="1">
    <source>
        <dbReference type="ARBA" id="ARBA00022614"/>
    </source>
</evidence>
<accession>A0A4Y7L953</accession>
<dbReference type="PANTHER" id="PTHR36766">
    <property type="entry name" value="PLANT BROAD-SPECTRUM MILDEW RESISTANCE PROTEIN RPW8"/>
    <property type="match status" value="1"/>
</dbReference>
<dbReference type="Proteomes" id="UP000316621">
    <property type="component" value="Chromosome 10"/>
</dbReference>
<evidence type="ECO:0000313" key="4">
    <source>
        <dbReference type="Proteomes" id="UP000316621"/>
    </source>
</evidence>
<organism evidence="3 4">
    <name type="scientific">Papaver somniferum</name>
    <name type="common">Opium poppy</name>
    <dbReference type="NCBI Taxonomy" id="3469"/>
    <lineage>
        <taxon>Eukaryota</taxon>
        <taxon>Viridiplantae</taxon>
        <taxon>Streptophyta</taxon>
        <taxon>Embryophyta</taxon>
        <taxon>Tracheophyta</taxon>
        <taxon>Spermatophyta</taxon>
        <taxon>Magnoliopsida</taxon>
        <taxon>Ranunculales</taxon>
        <taxon>Papaveraceae</taxon>
        <taxon>Papaveroideae</taxon>
        <taxon>Papaver</taxon>
    </lineage>
</organism>
<gene>
    <name evidence="3" type="ORF">C5167_043572</name>
</gene>
<dbReference type="SUPFAM" id="SSF52058">
    <property type="entry name" value="L domain-like"/>
    <property type="match status" value="1"/>
</dbReference>
<sequence length="277" mass="30953">MVLDCAGISGMTLVSLVANNLASLTDIYICNCTHPTLLPLLLFRGNSVLRTLTVSCCPKFEGFRSDDGQEEKDLQLHHDLSKTSLYRLKFEVCPSLTSLPDLQGLNALTSLVITVCKSLKSLPDGIQYLPALEELKITGMSDDLESFPFPPLRADASPDEKYFISLRKLHINGWPNLKSDLPEQLQYLTSLRDLYIGMFPLLETLPEWFGNLSSLKELSLYDCEQLKYLPSKEQMLLLTSLKELTIQGCRLLEVRCEPGNDEAHKISHLGSAVSFAL</sequence>
<dbReference type="Gene3D" id="3.80.10.10">
    <property type="entry name" value="Ribonuclease Inhibitor"/>
    <property type="match status" value="2"/>
</dbReference>
<proteinExistence type="predicted"/>
<name>A0A4Y7L953_PAPSO</name>
<dbReference type="PANTHER" id="PTHR36766:SF70">
    <property type="entry name" value="DISEASE RESISTANCE PROTEIN RGA4"/>
    <property type="match status" value="1"/>
</dbReference>
<dbReference type="OMA" id="IRCERAQ"/>
<evidence type="ECO:0000259" key="2">
    <source>
        <dbReference type="Pfam" id="PF25019"/>
    </source>
</evidence>
<dbReference type="AlphaFoldDB" id="A0A4Y7L953"/>